<dbReference type="InterPro" id="IPR050107">
    <property type="entry name" value="ABC_carbohydrate_import_ATPase"/>
</dbReference>
<dbReference type="PROSITE" id="PS00211">
    <property type="entry name" value="ABC_TRANSPORTER_1"/>
    <property type="match status" value="1"/>
</dbReference>
<dbReference type="GO" id="GO:0016887">
    <property type="term" value="F:ATP hydrolysis activity"/>
    <property type="evidence" value="ECO:0007669"/>
    <property type="project" value="InterPro"/>
</dbReference>
<keyword evidence="2" id="KW-0762">Sugar transport</keyword>
<dbReference type="InterPro" id="IPR027417">
    <property type="entry name" value="P-loop_NTPase"/>
</dbReference>
<reference evidence="7 8" key="1">
    <citation type="submission" date="2018-06" db="EMBL/GenBank/DDBJ databases">
        <title>Genomic Encyclopedia of Type Strains, Phase III (KMG-III): the genomes of soil and plant-associated and newly described type strains.</title>
        <authorList>
            <person name="Whitman W."/>
        </authorList>
    </citation>
    <scope>NUCLEOTIDE SEQUENCE [LARGE SCALE GENOMIC DNA]</scope>
    <source>
        <strain evidence="7 8">CECT 9025</strain>
    </source>
</reference>
<evidence type="ECO:0000259" key="6">
    <source>
        <dbReference type="PROSITE" id="PS50893"/>
    </source>
</evidence>
<keyword evidence="8" id="KW-1185">Reference proteome</keyword>
<keyword evidence="4" id="KW-0547">Nucleotide-binding</keyword>
<keyword evidence="3" id="KW-0677">Repeat</keyword>
<dbReference type="PANTHER" id="PTHR43790:SF9">
    <property type="entry name" value="GALACTOFURANOSE TRANSPORTER ATP-BINDING PROTEIN YTFR"/>
    <property type="match status" value="1"/>
</dbReference>
<dbReference type="SMART" id="SM00382">
    <property type="entry name" value="AAA"/>
    <property type="match status" value="2"/>
</dbReference>
<gene>
    <name evidence="7" type="ORF">DFP88_101186</name>
</gene>
<dbReference type="GO" id="GO:0005524">
    <property type="term" value="F:ATP binding"/>
    <property type="evidence" value="ECO:0007669"/>
    <property type="project" value="UniProtKB-KW"/>
</dbReference>
<protein>
    <submittedName>
        <fullName evidence="7">Monosaccharide ABC transporter ATP-binding protein (CUT2 family)</fullName>
    </submittedName>
</protein>
<comment type="caution">
    <text evidence="7">The sequence shown here is derived from an EMBL/GenBank/DDBJ whole genome shotgun (WGS) entry which is preliminary data.</text>
</comment>
<feature type="domain" description="ABC transporter" evidence="6">
    <location>
        <begin position="256"/>
        <end position="500"/>
    </location>
</feature>
<evidence type="ECO:0000256" key="5">
    <source>
        <dbReference type="ARBA" id="ARBA00022840"/>
    </source>
</evidence>
<evidence type="ECO:0000256" key="4">
    <source>
        <dbReference type="ARBA" id="ARBA00022741"/>
    </source>
</evidence>
<dbReference type="Proteomes" id="UP000248311">
    <property type="component" value="Unassembled WGS sequence"/>
</dbReference>
<organism evidence="7 8">
    <name type="scientific">Pseudoroseicyclus aestuarii</name>
    <dbReference type="NCBI Taxonomy" id="1795041"/>
    <lineage>
        <taxon>Bacteria</taxon>
        <taxon>Pseudomonadati</taxon>
        <taxon>Pseudomonadota</taxon>
        <taxon>Alphaproteobacteria</taxon>
        <taxon>Rhodobacterales</taxon>
        <taxon>Paracoccaceae</taxon>
        <taxon>Pseudoroseicyclus</taxon>
    </lineage>
</organism>
<dbReference type="OrthoDB" id="9805029at2"/>
<dbReference type="CDD" id="cd03215">
    <property type="entry name" value="ABC_Carb_Monos_II"/>
    <property type="match status" value="1"/>
</dbReference>
<name>A0A318TB26_9RHOB</name>
<dbReference type="InterPro" id="IPR003439">
    <property type="entry name" value="ABC_transporter-like_ATP-bd"/>
</dbReference>
<dbReference type="SUPFAM" id="SSF52540">
    <property type="entry name" value="P-loop containing nucleoside triphosphate hydrolases"/>
    <property type="match status" value="2"/>
</dbReference>
<dbReference type="CDD" id="cd03216">
    <property type="entry name" value="ABC_Carb_Monos_I"/>
    <property type="match status" value="1"/>
</dbReference>
<evidence type="ECO:0000313" key="7">
    <source>
        <dbReference type="EMBL" id="PYE85518.1"/>
    </source>
</evidence>
<keyword evidence="1" id="KW-0813">Transport</keyword>
<dbReference type="Gene3D" id="3.40.50.300">
    <property type="entry name" value="P-loop containing nucleotide triphosphate hydrolases"/>
    <property type="match status" value="2"/>
</dbReference>
<evidence type="ECO:0000256" key="2">
    <source>
        <dbReference type="ARBA" id="ARBA00022597"/>
    </source>
</evidence>
<evidence type="ECO:0000256" key="1">
    <source>
        <dbReference type="ARBA" id="ARBA00022448"/>
    </source>
</evidence>
<dbReference type="InterPro" id="IPR017871">
    <property type="entry name" value="ABC_transporter-like_CS"/>
</dbReference>
<sequence length="512" mass="56141">MTSKDIAVRVQGVAKSFGGTRILNDITIDFEKGSVHALVGENGAGKSSVGKIVGGYYAADEGAVEVFGQTVTRFSPRDALGRGIAMIHQELQLVPELTVLENVFLGLESNIRGFLSKGDLERFHTLEKTCDFGLDPHTRIADMRIAERQKVEIMRAIAREARVIIMDEPTSSLTEDEAERLHQLIARLKAREVTVIYVSHFLDHILANCDRVTVMRDGHVIRTDEMHGETKQSLVDSMLGEASEISWPALPTPPARQYAAAVEMEGVSTQTGLSDITLKVRPGEIVGLIGLVGSGRSEVGRALFGADPITAGTYSINGIRQDKRLNVRRAIAQGLAFVPEDRRKQGLVLTQVTRPNVSLASLGSIASFGFINKARERERTQRMIDHFGIVPGKIDGEVAYYSGGNQQKVLLSKWAVEKPRLLILDEPSRGVDIGARQRIHEFIIEMAAAGVAVLLISSELEEVINLSHRGYLMNDGRIFAEADCRALTVEDALNRIFREQGSAPRSKEVSQA</sequence>
<evidence type="ECO:0000313" key="8">
    <source>
        <dbReference type="Proteomes" id="UP000248311"/>
    </source>
</evidence>
<dbReference type="PROSITE" id="PS50893">
    <property type="entry name" value="ABC_TRANSPORTER_2"/>
    <property type="match status" value="2"/>
</dbReference>
<dbReference type="PANTHER" id="PTHR43790">
    <property type="entry name" value="CARBOHYDRATE TRANSPORT ATP-BINDING PROTEIN MG119-RELATED"/>
    <property type="match status" value="1"/>
</dbReference>
<accession>A0A318TB26</accession>
<proteinExistence type="predicted"/>
<keyword evidence="5 7" id="KW-0067">ATP-binding</keyword>
<dbReference type="EMBL" id="QJTE01000001">
    <property type="protein sequence ID" value="PYE85518.1"/>
    <property type="molecule type" value="Genomic_DNA"/>
</dbReference>
<dbReference type="AlphaFoldDB" id="A0A318TB26"/>
<dbReference type="RefSeq" id="WP_110812570.1">
    <property type="nucleotide sequence ID" value="NZ_QJTE01000001.1"/>
</dbReference>
<dbReference type="InterPro" id="IPR003593">
    <property type="entry name" value="AAA+_ATPase"/>
</dbReference>
<evidence type="ECO:0000256" key="3">
    <source>
        <dbReference type="ARBA" id="ARBA00022737"/>
    </source>
</evidence>
<feature type="domain" description="ABC transporter" evidence="6">
    <location>
        <begin position="8"/>
        <end position="242"/>
    </location>
</feature>
<dbReference type="Pfam" id="PF00005">
    <property type="entry name" value="ABC_tran"/>
    <property type="match status" value="2"/>
</dbReference>